<dbReference type="InterPro" id="IPR000515">
    <property type="entry name" value="MetI-like"/>
</dbReference>
<keyword evidence="5 7" id="KW-1133">Transmembrane helix</keyword>
<dbReference type="CDD" id="cd06261">
    <property type="entry name" value="TM_PBP2"/>
    <property type="match status" value="1"/>
</dbReference>
<evidence type="ECO:0000313" key="10">
    <source>
        <dbReference type="Proteomes" id="UP000245845"/>
    </source>
</evidence>
<dbReference type="EMBL" id="QGDL01000012">
    <property type="protein sequence ID" value="PWJ23901.1"/>
    <property type="molecule type" value="Genomic_DNA"/>
</dbReference>
<sequence>MAARIFNGVTAGHGFPELKFRITRIKIMEVFHLTTKIKAPKTKSERKNHTMAVAFALPAAVFSLALIIYPLFTTIKLSFQNVKFIGSLTDDTSGFTVQNYTKLFANSDFWSALGRSILFTFIALSVSFLIGLGLALLLNKKFHFQKLVRTLILLAWPIPGVIVGLLFTWMFDGNYGIINVILKSLHLIDQNVKWISTGNTAMITVITAAIWKSYPFFTLTLLAGLKGISEDYYEAASIDGANAWHRFTKITLPALQSVIVTSLLLNGLWIFRNYDLVYTITGGGPNQATETLPLLLYNQAFKYYNMGYASTIGMISLLVCSVFVVLAMPSLKKQFY</sequence>
<gene>
    <name evidence="9" type="ORF">A8806_112148</name>
</gene>
<comment type="similarity">
    <text evidence="7">Belongs to the binding-protein-dependent transport system permease family.</text>
</comment>
<keyword evidence="10" id="KW-1185">Reference proteome</keyword>
<comment type="subcellular location">
    <subcellularLocation>
        <location evidence="1 7">Cell membrane</location>
        <topology evidence="1 7">Multi-pass membrane protein</topology>
    </subcellularLocation>
</comment>
<name>A0A2Y9BIM9_9FIRM</name>
<dbReference type="AlphaFoldDB" id="A0A2Y9BIM9"/>
<proteinExistence type="inferred from homology"/>
<feature type="transmembrane region" description="Helical" evidence="7">
    <location>
        <begin position="117"/>
        <end position="138"/>
    </location>
</feature>
<feature type="domain" description="ABC transmembrane type-1" evidence="8">
    <location>
        <begin position="113"/>
        <end position="327"/>
    </location>
</feature>
<evidence type="ECO:0000256" key="3">
    <source>
        <dbReference type="ARBA" id="ARBA00022475"/>
    </source>
</evidence>
<keyword evidence="6 7" id="KW-0472">Membrane</keyword>
<evidence type="ECO:0000256" key="7">
    <source>
        <dbReference type="RuleBase" id="RU363032"/>
    </source>
</evidence>
<dbReference type="Pfam" id="PF00528">
    <property type="entry name" value="BPD_transp_1"/>
    <property type="match status" value="1"/>
</dbReference>
<evidence type="ECO:0000256" key="4">
    <source>
        <dbReference type="ARBA" id="ARBA00022692"/>
    </source>
</evidence>
<feature type="transmembrane region" description="Helical" evidence="7">
    <location>
        <begin position="51"/>
        <end position="72"/>
    </location>
</feature>
<accession>A0A2Y9BIM9</accession>
<evidence type="ECO:0000256" key="6">
    <source>
        <dbReference type="ARBA" id="ARBA00023136"/>
    </source>
</evidence>
<dbReference type="GO" id="GO:0055085">
    <property type="term" value="P:transmembrane transport"/>
    <property type="evidence" value="ECO:0007669"/>
    <property type="project" value="InterPro"/>
</dbReference>
<protein>
    <submittedName>
        <fullName evidence="9">Carbohydrate ABC transporter membrane protein 1 (CUT1 family)</fullName>
    </submittedName>
</protein>
<evidence type="ECO:0000256" key="2">
    <source>
        <dbReference type="ARBA" id="ARBA00022448"/>
    </source>
</evidence>
<feature type="transmembrane region" description="Helical" evidence="7">
    <location>
        <begin position="150"/>
        <end position="171"/>
    </location>
</feature>
<comment type="caution">
    <text evidence="9">The sequence shown here is derived from an EMBL/GenBank/DDBJ whole genome shotgun (WGS) entry which is preliminary data.</text>
</comment>
<dbReference type="InterPro" id="IPR035906">
    <property type="entry name" value="MetI-like_sf"/>
</dbReference>
<dbReference type="PROSITE" id="PS50928">
    <property type="entry name" value="ABC_TM1"/>
    <property type="match status" value="1"/>
</dbReference>
<keyword evidence="4 7" id="KW-0812">Transmembrane</keyword>
<evidence type="ECO:0000256" key="5">
    <source>
        <dbReference type="ARBA" id="ARBA00022989"/>
    </source>
</evidence>
<evidence type="ECO:0000259" key="8">
    <source>
        <dbReference type="PROSITE" id="PS50928"/>
    </source>
</evidence>
<dbReference type="Proteomes" id="UP000245845">
    <property type="component" value="Unassembled WGS sequence"/>
</dbReference>
<keyword evidence="3" id="KW-1003">Cell membrane</keyword>
<dbReference type="PANTHER" id="PTHR43005">
    <property type="entry name" value="BLR7065 PROTEIN"/>
    <property type="match status" value="1"/>
</dbReference>
<dbReference type="GO" id="GO:0005886">
    <property type="term" value="C:plasma membrane"/>
    <property type="evidence" value="ECO:0007669"/>
    <property type="project" value="UniProtKB-SubCell"/>
</dbReference>
<dbReference type="PANTHER" id="PTHR43005:SF1">
    <property type="entry name" value="SPERMIDINE_PUTRESCINE TRANSPORT SYSTEM PERMEASE PROTEIN"/>
    <property type="match status" value="1"/>
</dbReference>
<keyword evidence="2 7" id="KW-0813">Transport</keyword>
<feature type="transmembrane region" description="Helical" evidence="7">
    <location>
        <begin position="250"/>
        <end position="271"/>
    </location>
</feature>
<evidence type="ECO:0000256" key="1">
    <source>
        <dbReference type="ARBA" id="ARBA00004651"/>
    </source>
</evidence>
<dbReference type="Gene3D" id="1.10.3720.10">
    <property type="entry name" value="MetI-like"/>
    <property type="match status" value="1"/>
</dbReference>
<feature type="transmembrane region" description="Helical" evidence="7">
    <location>
        <begin position="306"/>
        <end position="328"/>
    </location>
</feature>
<organism evidence="9 10">
    <name type="scientific">Faecalicatena orotica</name>
    <dbReference type="NCBI Taxonomy" id="1544"/>
    <lineage>
        <taxon>Bacteria</taxon>
        <taxon>Bacillati</taxon>
        <taxon>Bacillota</taxon>
        <taxon>Clostridia</taxon>
        <taxon>Lachnospirales</taxon>
        <taxon>Lachnospiraceae</taxon>
        <taxon>Faecalicatena</taxon>
    </lineage>
</organism>
<reference evidence="9 10" key="1">
    <citation type="submission" date="2018-05" db="EMBL/GenBank/DDBJ databases">
        <title>The Hungate 1000. A catalogue of reference genomes from the rumen microbiome.</title>
        <authorList>
            <person name="Kelly W."/>
        </authorList>
    </citation>
    <scope>NUCLEOTIDE SEQUENCE [LARGE SCALE GENOMIC DNA]</scope>
    <source>
        <strain evidence="9 10">NLAE-zl-C242</strain>
    </source>
</reference>
<dbReference type="SUPFAM" id="SSF161098">
    <property type="entry name" value="MetI-like"/>
    <property type="match status" value="1"/>
</dbReference>
<evidence type="ECO:0000313" key="9">
    <source>
        <dbReference type="EMBL" id="PWJ23901.1"/>
    </source>
</evidence>
<dbReference type="OrthoDB" id="9761387at2"/>